<dbReference type="Proteomes" id="UP000315947">
    <property type="component" value="Chromosome"/>
</dbReference>
<dbReference type="EMBL" id="CP041614">
    <property type="protein sequence ID" value="QDO83271.1"/>
    <property type="molecule type" value="Genomic_DNA"/>
</dbReference>
<dbReference type="SUPFAM" id="SSF53187">
    <property type="entry name" value="Zn-dependent exopeptidases"/>
    <property type="match status" value="1"/>
</dbReference>
<dbReference type="InterPro" id="IPR036264">
    <property type="entry name" value="Bact_exopeptidase_dim_dom"/>
</dbReference>
<keyword evidence="8" id="KW-1185">Reference proteome</keyword>
<evidence type="ECO:0000313" key="7">
    <source>
        <dbReference type="EMBL" id="QDO83271.1"/>
    </source>
</evidence>
<reference evidence="7 8" key="1">
    <citation type="submission" date="2019-07" db="EMBL/GenBank/DDBJ databases">
        <title>Shewanella sp. YLB-06 whole genomic sequence.</title>
        <authorList>
            <person name="Yu L."/>
        </authorList>
    </citation>
    <scope>NUCLEOTIDE SEQUENCE [LARGE SCALE GENOMIC DNA]</scope>
    <source>
        <strain evidence="7 8">YLB-06</strain>
    </source>
</reference>
<evidence type="ECO:0000256" key="4">
    <source>
        <dbReference type="ARBA" id="ARBA00022833"/>
    </source>
</evidence>
<dbReference type="Gene3D" id="3.40.630.10">
    <property type="entry name" value="Zn peptidases"/>
    <property type="match status" value="2"/>
</dbReference>
<dbReference type="Pfam" id="PF07687">
    <property type="entry name" value="M20_dimer"/>
    <property type="match status" value="1"/>
</dbReference>
<dbReference type="InterPro" id="IPR017706">
    <property type="entry name" value="Peptidase_M20/DapE_YgeY"/>
</dbReference>
<keyword evidence="2" id="KW-0479">Metal-binding</keyword>
<keyword evidence="3 7" id="KW-0378">Hydrolase</keyword>
<dbReference type="CDD" id="cd05649">
    <property type="entry name" value="M20_ArgE_DapE-like"/>
    <property type="match status" value="1"/>
</dbReference>
<dbReference type="Pfam" id="PF01546">
    <property type="entry name" value="Peptidase_M20"/>
    <property type="match status" value="1"/>
</dbReference>
<dbReference type="PANTHER" id="PTHR43808">
    <property type="entry name" value="ACETYLORNITHINE DEACETYLASE"/>
    <property type="match status" value="1"/>
</dbReference>
<evidence type="ECO:0000313" key="8">
    <source>
        <dbReference type="Proteomes" id="UP000315947"/>
    </source>
</evidence>
<keyword evidence="5" id="KW-0170">Cobalt</keyword>
<evidence type="ECO:0000256" key="1">
    <source>
        <dbReference type="ARBA" id="ARBA00001947"/>
    </source>
</evidence>
<evidence type="ECO:0000256" key="3">
    <source>
        <dbReference type="ARBA" id="ARBA00022801"/>
    </source>
</evidence>
<dbReference type="RefSeq" id="WP_144045650.1">
    <property type="nucleotide sequence ID" value="NZ_CP041614.1"/>
</dbReference>
<dbReference type="SUPFAM" id="SSF55031">
    <property type="entry name" value="Bacterial exopeptidase dimerisation domain"/>
    <property type="match status" value="1"/>
</dbReference>
<dbReference type="NCBIfam" id="TIGR03526">
    <property type="entry name" value="selenium_YgeY"/>
    <property type="match status" value="1"/>
</dbReference>
<protein>
    <submittedName>
        <fullName evidence="7">YgeY family selenium metabolism-linked hydrolase</fullName>
    </submittedName>
</protein>
<dbReference type="NCBIfam" id="NF009555">
    <property type="entry name" value="PRK13004.1"/>
    <property type="match status" value="1"/>
</dbReference>
<feature type="domain" description="Peptidase M20 dimerisation" evidence="6">
    <location>
        <begin position="181"/>
        <end position="282"/>
    </location>
</feature>
<dbReference type="InterPro" id="IPR002933">
    <property type="entry name" value="Peptidase_M20"/>
</dbReference>
<dbReference type="InterPro" id="IPR050072">
    <property type="entry name" value="Peptidase_M20A"/>
</dbReference>
<evidence type="ECO:0000259" key="6">
    <source>
        <dbReference type="Pfam" id="PF07687"/>
    </source>
</evidence>
<evidence type="ECO:0000256" key="2">
    <source>
        <dbReference type="ARBA" id="ARBA00022723"/>
    </source>
</evidence>
<proteinExistence type="predicted"/>
<evidence type="ECO:0000256" key="5">
    <source>
        <dbReference type="ARBA" id="ARBA00023285"/>
    </source>
</evidence>
<dbReference type="Gene3D" id="3.30.70.360">
    <property type="match status" value="1"/>
</dbReference>
<gene>
    <name evidence="7" type="ORF">FM037_08555</name>
</gene>
<keyword evidence="4" id="KW-0862">Zinc</keyword>
<dbReference type="InterPro" id="IPR011650">
    <property type="entry name" value="Peptidase_M20_dimer"/>
</dbReference>
<accession>A0ABX5X1W1</accession>
<dbReference type="InterPro" id="IPR001261">
    <property type="entry name" value="ArgE/DapE_CS"/>
</dbReference>
<dbReference type="PROSITE" id="PS00758">
    <property type="entry name" value="ARGE_DAPE_CPG2_1"/>
    <property type="match status" value="1"/>
</dbReference>
<organism evidence="7 8">
    <name type="scientific">Shewanella psychropiezotolerans</name>
    <dbReference type="NCBI Taxonomy" id="2593655"/>
    <lineage>
        <taxon>Bacteria</taxon>
        <taxon>Pseudomonadati</taxon>
        <taxon>Pseudomonadota</taxon>
        <taxon>Gammaproteobacteria</taxon>
        <taxon>Alteromonadales</taxon>
        <taxon>Shewanellaceae</taxon>
        <taxon>Shewanella</taxon>
    </lineage>
</organism>
<name>A0ABX5X1W1_9GAMM</name>
<dbReference type="GO" id="GO:0016787">
    <property type="term" value="F:hydrolase activity"/>
    <property type="evidence" value="ECO:0007669"/>
    <property type="project" value="UniProtKB-KW"/>
</dbReference>
<sequence length="403" mass="44765">MTIPFNEVLVKAEEYKADMTKFLRDMIAIPSESCDEEKVVLRIKEEMEKVGFDKVEIDPMGNILGYIGHGPHLIAMDAHIDTVGVGNLDNWTFDPYIGMEDDEIIGGRGTSDQEGGMASMVYAGKIIKDLGLEGEYTLLVTGTVQEEDCDGLCWQYIIEQSKIRPEFVVSTEPTDCQIYRGQRGRMEIRIDVPGVSCHGSAPERGDNAIFKMGHILGEVEALAQNLGDDDFLGKGTLTVSEIFYTSPSRCAVADSCAVSIDRRLTWGETWEGALEEIRALPAVQKAKGVVSMYEYDRPSYTGLVYPTECYFPTWKIDSEHVATKALESSFELLFDKKPVVDKWTFSTNGVSIMGRHGIPVIGFGPGKEPEAHAPNEKTWKAHLVTCAAMYAVIPMMYLDQLKK</sequence>
<dbReference type="PANTHER" id="PTHR43808:SF31">
    <property type="entry name" value="N-ACETYL-L-CITRULLINE DEACETYLASE"/>
    <property type="match status" value="1"/>
</dbReference>
<comment type="cofactor">
    <cofactor evidence="1">
        <name>Zn(2+)</name>
        <dbReference type="ChEBI" id="CHEBI:29105"/>
    </cofactor>
</comment>